<comment type="caution">
    <text evidence="2">The sequence shown here is derived from an EMBL/GenBank/DDBJ whole genome shotgun (WGS) entry which is preliminary data.</text>
</comment>
<dbReference type="Proteomes" id="UP000004210">
    <property type="component" value="Unassembled WGS sequence"/>
</dbReference>
<dbReference type="RefSeq" id="WP_007082274.1">
    <property type="nucleotide sequence ID" value="NZ_AJXU01000057.1"/>
</dbReference>
<evidence type="ECO:0000313" key="2">
    <source>
        <dbReference type="EMBL" id="EIL88254.1"/>
    </source>
</evidence>
<dbReference type="OrthoDB" id="346283at2"/>
<reference evidence="2 3" key="1">
    <citation type="journal article" date="2012" name="J. Bacteriol.">
        <title>Genome sequences for six rhodanobacter strains, isolated from soils and the terrestrial subsurface, with variable denitrification capabilities.</title>
        <authorList>
            <person name="Kostka J.E."/>
            <person name="Green S.J."/>
            <person name="Rishishwar L."/>
            <person name="Prakash O."/>
            <person name="Katz L.S."/>
            <person name="Marino-Ramirez L."/>
            <person name="Jordan I.K."/>
            <person name="Munk C."/>
            <person name="Ivanova N."/>
            <person name="Mikhailova N."/>
            <person name="Watson D.B."/>
            <person name="Brown S.D."/>
            <person name="Palumbo A.V."/>
            <person name="Brooks S.C."/>
        </authorList>
    </citation>
    <scope>NUCLEOTIDE SEQUENCE [LARGE SCALE GENOMIC DNA]</scope>
    <source>
        <strain evidence="3">Jip2T</strain>
    </source>
</reference>
<accession>I4VM13</accession>
<keyword evidence="3" id="KW-1185">Reference proteome</keyword>
<protein>
    <recommendedName>
        <fullName evidence="4">Transmembrane protein</fullName>
    </recommendedName>
</protein>
<proteinExistence type="predicted"/>
<organism evidence="2 3">
    <name type="scientific">Rhodanobacter fulvus Jip2</name>
    <dbReference type="NCBI Taxonomy" id="1163408"/>
    <lineage>
        <taxon>Bacteria</taxon>
        <taxon>Pseudomonadati</taxon>
        <taxon>Pseudomonadota</taxon>
        <taxon>Gammaproteobacteria</taxon>
        <taxon>Lysobacterales</taxon>
        <taxon>Rhodanobacteraceae</taxon>
        <taxon>Rhodanobacter</taxon>
    </lineage>
</organism>
<evidence type="ECO:0000313" key="3">
    <source>
        <dbReference type="Proteomes" id="UP000004210"/>
    </source>
</evidence>
<dbReference type="AlphaFoldDB" id="I4VM13"/>
<keyword evidence="1" id="KW-0812">Transmembrane</keyword>
<keyword evidence="1" id="KW-0472">Membrane</keyword>
<evidence type="ECO:0000256" key="1">
    <source>
        <dbReference type="SAM" id="Phobius"/>
    </source>
</evidence>
<keyword evidence="1" id="KW-1133">Transmembrane helix</keyword>
<sequence>MSAVIIAATLAVALACCVVALYLYQFHGDLADSSQDWANFGDYLGGTLGPLFAFLAFALGLHTINQSRQQSRRDELLKTIQGYEHDFELCVAKPVTCQAPWVWGNDFGAADKVQEVPLRTLLQSDGIDWEQHLPIVAQGLKFRVLPDGELIQDRDIWLRAHLAAEGIFRYLELYKEAGGDMSLVQYLTEKYEIARNRLLSSGHEAQLLGA</sequence>
<name>I4VM13_9GAMM</name>
<evidence type="ECO:0008006" key="4">
    <source>
        <dbReference type="Google" id="ProtNLM"/>
    </source>
</evidence>
<feature type="transmembrane region" description="Helical" evidence="1">
    <location>
        <begin position="44"/>
        <end position="64"/>
    </location>
</feature>
<dbReference type="EMBL" id="AJXU01000057">
    <property type="protein sequence ID" value="EIL88254.1"/>
    <property type="molecule type" value="Genomic_DNA"/>
</dbReference>
<gene>
    <name evidence="2" type="ORF">UU9_13231</name>
</gene>